<evidence type="ECO:0000256" key="1">
    <source>
        <dbReference type="SAM" id="MobiDB-lite"/>
    </source>
</evidence>
<feature type="non-terminal residue" evidence="2">
    <location>
        <position position="100"/>
    </location>
</feature>
<dbReference type="SUPFAM" id="SSF51120">
    <property type="entry name" value="beta-Roll"/>
    <property type="match status" value="1"/>
</dbReference>
<dbReference type="InterPro" id="IPR011049">
    <property type="entry name" value="Serralysin-like_metalloprot_C"/>
</dbReference>
<reference evidence="2" key="2">
    <citation type="journal article" date="2014" name="BMC Genomics">
        <title>A genomic perspective to assessing quality of mass-reared SIT flies used in Mediterranean fruit fly (Ceratitis capitata) eradication in California.</title>
        <authorList>
            <person name="Calla B."/>
            <person name="Hall B."/>
            <person name="Hou S."/>
            <person name="Geib S.M."/>
        </authorList>
    </citation>
    <scope>NUCLEOTIDE SEQUENCE</scope>
</reference>
<organism evidence="2">
    <name type="scientific">Ceratitis capitata</name>
    <name type="common">Mediterranean fruit fly</name>
    <name type="synonym">Tephritis capitata</name>
    <dbReference type="NCBI Taxonomy" id="7213"/>
    <lineage>
        <taxon>Eukaryota</taxon>
        <taxon>Metazoa</taxon>
        <taxon>Ecdysozoa</taxon>
        <taxon>Arthropoda</taxon>
        <taxon>Hexapoda</taxon>
        <taxon>Insecta</taxon>
        <taxon>Pterygota</taxon>
        <taxon>Neoptera</taxon>
        <taxon>Endopterygota</taxon>
        <taxon>Diptera</taxon>
        <taxon>Brachycera</taxon>
        <taxon>Muscomorpha</taxon>
        <taxon>Tephritoidea</taxon>
        <taxon>Tephritidae</taxon>
        <taxon>Ceratitis</taxon>
        <taxon>Ceratitis</taxon>
    </lineage>
</organism>
<name>W8C536_CERCA</name>
<sequence>GAKDELPGGGGKDEFPCGGAKEELSGGGAKDELPGGGGLEEFSGGGAKDEFPFGGGLFGSRSNVSSRRMAAVVSPKINEKNNKFFKIDMIISFFLSCSNY</sequence>
<feature type="region of interest" description="Disordered" evidence="1">
    <location>
        <begin position="1"/>
        <end position="47"/>
    </location>
</feature>
<evidence type="ECO:0000313" key="2">
    <source>
        <dbReference type="EMBL" id="JAC04559.1"/>
    </source>
</evidence>
<feature type="compositionally biased region" description="Basic and acidic residues" evidence="1">
    <location>
        <begin position="1"/>
        <end position="33"/>
    </location>
</feature>
<dbReference type="AlphaFoldDB" id="W8C536"/>
<proteinExistence type="evidence at transcript level"/>
<accession>W8C536</accession>
<dbReference type="EMBL" id="GAMC01001997">
    <property type="protein sequence ID" value="JAC04559.1"/>
    <property type="molecule type" value="mRNA"/>
</dbReference>
<protein>
    <submittedName>
        <fullName evidence="2">Uncharacterized protein</fullName>
    </submittedName>
</protein>
<reference evidence="2" key="1">
    <citation type="submission" date="2013-07" db="EMBL/GenBank/DDBJ databases">
        <authorList>
            <person name="Geib S."/>
        </authorList>
    </citation>
    <scope>NUCLEOTIDE SEQUENCE</scope>
</reference>
<feature type="non-terminal residue" evidence="2">
    <location>
        <position position="1"/>
    </location>
</feature>
<feature type="compositionally biased region" description="Gly residues" evidence="1">
    <location>
        <begin position="34"/>
        <end position="46"/>
    </location>
</feature>